<accession>A0A1Y1ZVY6</accession>
<gene>
    <name evidence="2" type="ORF">BCR34DRAFT_646425</name>
</gene>
<feature type="region of interest" description="Disordered" evidence="1">
    <location>
        <begin position="120"/>
        <end position="146"/>
    </location>
</feature>
<protein>
    <submittedName>
        <fullName evidence="2">Uncharacterized protein</fullName>
    </submittedName>
</protein>
<proteinExistence type="predicted"/>
<feature type="region of interest" description="Disordered" evidence="1">
    <location>
        <begin position="26"/>
        <end position="56"/>
    </location>
</feature>
<dbReference type="EMBL" id="MCFA01000033">
    <property type="protein sequence ID" value="ORY14433.1"/>
    <property type="molecule type" value="Genomic_DNA"/>
</dbReference>
<name>A0A1Y1ZVY6_9PLEO</name>
<organism evidence="2 3">
    <name type="scientific">Clohesyomyces aquaticus</name>
    <dbReference type="NCBI Taxonomy" id="1231657"/>
    <lineage>
        <taxon>Eukaryota</taxon>
        <taxon>Fungi</taxon>
        <taxon>Dikarya</taxon>
        <taxon>Ascomycota</taxon>
        <taxon>Pezizomycotina</taxon>
        <taxon>Dothideomycetes</taxon>
        <taxon>Pleosporomycetidae</taxon>
        <taxon>Pleosporales</taxon>
        <taxon>Lindgomycetaceae</taxon>
        <taxon>Clohesyomyces</taxon>
    </lineage>
</organism>
<evidence type="ECO:0000256" key="1">
    <source>
        <dbReference type="SAM" id="MobiDB-lite"/>
    </source>
</evidence>
<reference evidence="2 3" key="1">
    <citation type="submission" date="2016-07" db="EMBL/GenBank/DDBJ databases">
        <title>Pervasive Adenine N6-methylation of Active Genes in Fungi.</title>
        <authorList>
            <consortium name="DOE Joint Genome Institute"/>
            <person name="Mondo S.J."/>
            <person name="Dannebaum R.O."/>
            <person name="Kuo R.C."/>
            <person name="Labutti K."/>
            <person name="Haridas S."/>
            <person name="Kuo A."/>
            <person name="Salamov A."/>
            <person name="Ahrendt S.R."/>
            <person name="Lipzen A."/>
            <person name="Sullivan W."/>
            <person name="Andreopoulos W.B."/>
            <person name="Clum A."/>
            <person name="Lindquist E."/>
            <person name="Daum C."/>
            <person name="Ramamoorthy G.K."/>
            <person name="Gryganskyi A."/>
            <person name="Culley D."/>
            <person name="Magnuson J.K."/>
            <person name="James T.Y."/>
            <person name="O'Malley M.A."/>
            <person name="Stajich J.E."/>
            <person name="Spatafora J.W."/>
            <person name="Visel A."/>
            <person name="Grigoriev I.V."/>
        </authorList>
    </citation>
    <scope>NUCLEOTIDE SEQUENCE [LARGE SCALE GENOMIC DNA]</scope>
    <source>
        <strain evidence="2 3">CBS 115471</strain>
    </source>
</reference>
<comment type="caution">
    <text evidence="2">The sequence shown here is derived from an EMBL/GenBank/DDBJ whole genome shotgun (WGS) entry which is preliminary data.</text>
</comment>
<dbReference type="AlphaFoldDB" id="A0A1Y1ZVY6"/>
<dbReference type="Proteomes" id="UP000193144">
    <property type="component" value="Unassembled WGS sequence"/>
</dbReference>
<evidence type="ECO:0000313" key="2">
    <source>
        <dbReference type="EMBL" id="ORY14433.1"/>
    </source>
</evidence>
<feature type="non-terminal residue" evidence="2">
    <location>
        <position position="1"/>
    </location>
</feature>
<evidence type="ECO:0000313" key="3">
    <source>
        <dbReference type="Proteomes" id="UP000193144"/>
    </source>
</evidence>
<keyword evidence="3" id="KW-1185">Reference proteome</keyword>
<sequence length="249" mass="27735">GVGEFLRANNPLGAVRLELEKTQRRGKQLASSHHLERRLAGDTPGRCKSTGGAKAGGERLELRPAIATMLHLQQRAQRRKREERVQHSRAVTMSRNGNERQWQKAFIHLGHNERRCKQIPEAGTRNPSNQARDAAHQRSQRGPSPSMAWGLAPLVRHFLAMHDQACSAGAFAPELQNEVYFIRRVWTPVPITSCRLGRGEILCFSSPVFLSTLPTSSRATCSNRSPAVTVQRRAFVVEGAFASGHRVVR</sequence>